<dbReference type="InterPro" id="IPR001647">
    <property type="entry name" value="HTH_TetR"/>
</dbReference>
<name>A0A852ZVQ3_9ACTN</name>
<accession>A0A852ZVQ3</accession>
<dbReference type="GO" id="GO:0003700">
    <property type="term" value="F:DNA-binding transcription factor activity"/>
    <property type="evidence" value="ECO:0007669"/>
    <property type="project" value="TreeGrafter"/>
</dbReference>
<protein>
    <submittedName>
        <fullName evidence="4">AcrR family transcriptional regulator</fullName>
    </submittedName>
</protein>
<keyword evidence="1 2" id="KW-0238">DNA-binding</keyword>
<dbReference type="InterPro" id="IPR036271">
    <property type="entry name" value="Tet_transcr_reg_TetR-rel_C_sf"/>
</dbReference>
<dbReference type="SUPFAM" id="SSF46689">
    <property type="entry name" value="Homeodomain-like"/>
    <property type="match status" value="1"/>
</dbReference>
<dbReference type="InterPro" id="IPR050109">
    <property type="entry name" value="HTH-type_TetR-like_transc_reg"/>
</dbReference>
<dbReference type="RefSeq" id="WP_179815049.1">
    <property type="nucleotide sequence ID" value="NZ_JACBZD010000001.1"/>
</dbReference>
<dbReference type="Proteomes" id="UP000567795">
    <property type="component" value="Unassembled WGS sequence"/>
</dbReference>
<dbReference type="Pfam" id="PF00440">
    <property type="entry name" value="TetR_N"/>
    <property type="match status" value="1"/>
</dbReference>
<evidence type="ECO:0000256" key="1">
    <source>
        <dbReference type="ARBA" id="ARBA00023125"/>
    </source>
</evidence>
<dbReference type="PROSITE" id="PS50977">
    <property type="entry name" value="HTH_TETR_2"/>
    <property type="match status" value="1"/>
</dbReference>
<dbReference type="SUPFAM" id="SSF48498">
    <property type="entry name" value="Tetracyclin repressor-like, C-terminal domain"/>
    <property type="match status" value="1"/>
</dbReference>
<dbReference type="EMBL" id="JACBZD010000001">
    <property type="protein sequence ID" value="NYI06473.1"/>
    <property type="molecule type" value="Genomic_DNA"/>
</dbReference>
<dbReference type="Pfam" id="PF17920">
    <property type="entry name" value="TetR_C_16"/>
    <property type="match status" value="1"/>
</dbReference>
<dbReference type="PRINTS" id="PR00455">
    <property type="entry name" value="HTHTETR"/>
</dbReference>
<evidence type="ECO:0000313" key="4">
    <source>
        <dbReference type="EMBL" id="NYI06473.1"/>
    </source>
</evidence>
<sequence length="212" mass="22840">MPAKPRTGRTPGSPDNRQAILDAAGAQFAELGYDRATIRGIARAAGVDPALVYHYFGSKHRLFADTMELPVSPADILPDVLAGDRETVAWRLLTAVLGVWEEALPGQSRVAAVLRSSVTHEQSAAMLREFLTSQVLGRLTRALGDDRPELRASLAASQMVGLAMSRYVLKIEPLASAAPEELVPLYAPVVQHYLTGPLGELPSRARHTEPVS</sequence>
<comment type="caution">
    <text evidence="4">The sequence shown here is derived from an EMBL/GenBank/DDBJ whole genome shotgun (WGS) entry which is preliminary data.</text>
</comment>
<dbReference type="GO" id="GO:0000976">
    <property type="term" value="F:transcription cis-regulatory region binding"/>
    <property type="evidence" value="ECO:0007669"/>
    <property type="project" value="TreeGrafter"/>
</dbReference>
<dbReference type="PANTHER" id="PTHR30055:SF235">
    <property type="entry name" value="TRANSCRIPTIONAL REGULATORY PROTEIN"/>
    <property type="match status" value="1"/>
</dbReference>
<dbReference type="Gene3D" id="1.10.10.60">
    <property type="entry name" value="Homeodomain-like"/>
    <property type="match status" value="1"/>
</dbReference>
<dbReference type="AlphaFoldDB" id="A0A852ZVQ3"/>
<evidence type="ECO:0000259" key="3">
    <source>
        <dbReference type="PROSITE" id="PS50977"/>
    </source>
</evidence>
<dbReference type="InterPro" id="IPR041678">
    <property type="entry name" value="TetR_C_16"/>
</dbReference>
<evidence type="ECO:0000313" key="5">
    <source>
        <dbReference type="Proteomes" id="UP000567795"/>
    </source>
</evidence>
<reference evidence="4 5" key="1">
    <citation type="submission" date="2020-07" db="EMBL/GenBank/DDBJ databases">
        <title>Sequencing the genomes of 1000 actinobacteria strains.</title>
        <authorList>
            <person name="Klenk H.-P."/>
        </authorList>
    </citation>
    <scope>NUCLEOTIDE SEQUENCE [LARGE SCALE GENOMIC DNA]</scope>
    <source>
        <strain evidence="4 5">DSM 42178</strain>
    </source>
</reference>
<dbReference type="Gene3D" id="1.10.357.10">
    <property type="entry name" value="Tetracycline Repressor, domain 2"/>
    <property type="match status" value="1"/>
</dbReference>
<keyword evidence="5" id="KW-1185">Reference proteome</keyword>
<organism evidence="4 5">
    <name type="scientific">Allostreptomyces psammosilenae</name>
    <dbReference type="NCBI Taxonomy" id="1892865"/>
    <lineage>
        <taxon>Bacteria</taxon>
        <taxon>Bacillati</taxon>
        <taxon>Actinomycetota</taxon>
        <taxon>Actinomycetes</taxon>
        <taxon>Kitasatosporales</taxon>
        <taxon>Streptomycetaceae</taxon>
        <taxon>Allostreptomyces</taxon>
    </lineage>
</organism>
<proteinExistence type="predicted"/>
<feature type="DNA-binding region" description="H-T-H motif" evidence="2">
    <location>
        <begin position="37"/>
        <end position="56"/>
    </location>
</feature>
<evidence type="ECO:0000256" key="2">
    <source>
        <dbReference type="PROSITE-ProRule" id="PRU00335"/>
    </source>
</evidence>
<dbReference type="PANTHER" id="PTHR30055">
    <property type="entry name" value="HTH-TYPE TRANSCRIPTIONAL REGULATOR RUTR"/>
    <property type="match status" value="1"/>
</dbReference>
<dbReference type="InterPro" id="IPR009057">
    <property type="entry name" value="Homeodomain-like_sf"/>
</dbReference>
<gene>
    <name evidence="4" type="ORF">FHU37_003416</name>
</gene>
<feature type="domain" description="HTH tetR-type" evidence="3">
    <location>
        <begin position="14"/>
        <end position="74"/>
    </location>
</feature>